<dbReference type="SUPFAM" id="SSF81321">
    <property type="entry name" value="Family A G protein-coupled receptor-like"/>
    <property type="match status" value="1"/>
</dbReference>
<keyword evidence="2 8" id="KW-0812">Transmembrane</keyword>
<dbReference type="InterPro" id="IPR050427">
    <property type="entry name" value="Olfactory_Receptors"/>
</dbReference>
<feature type="non-terminal residue" evidence="10">
    <location>
        <position position="94"/>
    </location>
</feature>
<dbReference type="Pfam" id="PF13853">
    <property type="entry name" value="7tm_4"/>
    <property type="match status" value="1"/>
</dbReference>
<feature type="transmembrane region" description="Helical" evidence="8">
    <location>
        <begin position="34"/>
        <end position="56"/>
    </location>
</feature>
<dbReference type="GO" id="GO:0005886">
    <property type="term" value="C:plasma membrane"/>
    <property type="evidence" value="ECO:0007669"/>
    <property type="project" value="UniProtKB-ARBA"/>
</dbReference>
<comment type="caution">
    <text evidence="10">The sequence shown here is derived from an EMBL/GenBank/DDBJ whole genome shotgun (WGS) entry which is preliminary data.</text>
</comment>
<proteinExistence type="predicted"/>
<sequence length="94" mass="10769">MTSPHTCAMEAPGNFSRVTKFILLGFSDRRELQVLFFTFFFLIYTMVLLGNLLIIVTVRTETKLSSPMYFLLCHLSFIDMCCSSVTSPRMLVDL</sequence>
<organism evidence="10 11">
    <name type="scientific">Todus mexicanus</name>
    <name type="common">Puerto Rican tody</name>
    <dbReference type="NCBI Taxonomy" id="135184"/>
    <lineage>
        <taxon>Eukaryota</taxon>
        <taxon>Metazoa</taxon>
        <taxon>Chordata</taxon>
        <taxon>Craniata</taxon>
        <taxon>Vertebrata</taxon>
        <taxon>Euteleostomi</taxon>
        <taxon>Archelosauria</taxon>
        <taxon>Archosauria</taxon>
        <taxon>Dinosauria</taxon>
        <taxon>Saurischia</taxon>
        <taxon>Theropoda</taxon>
        <taxon>Coelurosauria</taxon>
        <taxon>Aves</taxon>
        <taxon>Neognathae</taxon>
        <taxon>Neoaves</taxon>
        <taxon>Telluraves</taxon>
        <taxon>Coraciimorphae</taxon>
        <taxon>Coraciiformes</taxon>
        <taxon>Todidae</taxon>
        <taxon>Todus</taxon>
    </lineage>
</organism>
<evidence type="ECO:0000256" key="5">
    <source>
        <dbReference type="ARBA" id="ARBA00023136"/>
    </source>
</evidence>
<keyword evidence="5 8" id="KW-0472">Membrane</keyword>
<dbReference type="GO" id="GO:0004984">
    <property type="term" value="F:olfactory receptor activity"/>
    <property type="evidence" value="ECO:0007669"/>
    <property type="project" value="InterPro"/>
</dbReference>
<dbReference type="PANTHER" id="PTHR48002">
    <property type="entry name" value="OLFACTORY RECEPTOR"/>
    <property type="match status" value="1"/>
</dbReference>
<dbReference type="Proteomes" id="UP000660247">
    <property type="component" value="Unassembled WGS sequence"/>
</dbReference>
<dbReference type="InterPro" id="IPR000725">
    <property type="entry name" value="Olfact_rcpt"/>
</dbReference>
<dbReference type="PROSITE" id="PS50262">
    <property type="entry name" value="G_PROTEIN_RECEP_F1_2"/>
    <property type="match status" value="1"/>
</dbReference>
<dbReference type="OrthoDB" id="6145535at2759"/>
<dbReference type="AlphaFoldDB" id="A0A851DRZ9"/>
<keyword evidence="6" id="KW-0675">Receptor</keyword>
<evidence type="ECO:0000259" key="9">
    <source>
        <dbReference type="PROSITE" id="PS50262"/>
    </source>
</evidence>
<feature type="non-terminal residue" evidence="10">
    <location>
        <position position="1"/>
    </location>
</feature>
<evidence type="ECO:0000256" key="3">
    <source>
        <dbReference type="ARBA" id="ARBA00022989"/>
    </source>
</evidence>
<keyword evidence="7" id="KW-0807">Transducer</keyword>
<keyword evidence="4" id="KW-0297">G-protein coupled receptor</keyword>
<keyword evidence="11" id="KW-1185">Reference proteome</keyword>
<accession>A0A851DRZ9</accession>
<evidence type="ECO:0000313" key="11">
    <source>
        <dbReference type="Proteomes" id="UP000660247"/>
    </source>
</evidence>
<evidence type="ECO:0000256" key="8">
    <source>
        <dbReference type="SAM" id="Phobius"/>
    </source>
</evidence>
<evidence type="ECO:0000256" key="4">
    <source>
        <dbReference type="ARBA" id="ARBA00023040"/>
    </source>
</evidence>
<reference evidence="10" key="1">
    <citation type="submission" date="2019-10" db="EMBL/GenBank/DDBJ databases">
        <title>Bird 10,000 Genomes (B10K) Project - Family phase.</title>
        <authorList>
            <person name="Zhang G."/>
        </authorList>
    </citation>
    <scope>NUCLEOTIDE SEQUENCE</scope>
    <source>
        <strain evidence="10">B10K-DU-002-69</strain>
        <tissue evidence="10">Muscle</tissue>
    </source>
</reference>
<keyword evidence="3 8" id="KW-1133">Transmembrane helix</keyword>
<dbReference type="Gene3D" id="1.20.1070.10">
    <property type="entry name" value="Rhodopsin 7-helix transmembrane proteins"/>
    <property type="match status" value="1"/>
</dbReference>
<dbReference type="InterPro" id="IPR017452">
    <property type="entry name" value="GPCR_Rhodpsn_7TM"/>
</dbReference>
<feature type="domain" description="G-protein coupled receptors family 1 profile" evidence="9">
    <location>
        <begin position="50"/>
        <end position="94"/>
    </location>
</feature>
<evidence type="ECO:0000256" key="1">
    <source>
        <dbReference type="ARBA" id="ARBA00004141"/>
    </source>
</evidence>
<evidence type="ECO:0000256" key="7">
    <source>
        <dbReference type="ARBA" id="ARBA00023224"/>
    </source>
</evidence>
<evidence type="ECO:0000256" key="6">
    <source>
        <dbReference type="ARBA" id="ARBA00023170"/>
    </source>
</evidence>
<dbReference type="EMBL" id="WEIS01267601">
    <property type="protein sequence ID" value="NWI71400.1"/>
    <property type="molecule type" value="Genomic_DNA"/>
</dbReference>
<protein>
    <submittedName>
        <fullName evidence="10">OR4L1 protein</fullName>
    </submittedName>
</protein>
<evidence type="ECO:0000313" key="10">
    <source>
        <dbReference type="EMBL" id="NWI71400.1"/>
    </source>
</evidence>
<comment type="subcellular location">
    <subcellularLocation>
        <location evidence="1">Membrane</location>
        <topology evidence="1">Multi-pass membrane protein</topology>
    </subcellularLocation>
</comment>
<dbReference type="GO" id="GO:0004930">
    <property type="term" value="F:G protein-coupled receptor activity"/>
    <property type="evidence" value="ECO:0007669"/>
    <property type="project" value="UniProtKB-KW"/>
</dbReference>
<evidence type="ECO:0000256" key="2">
    <source>
        <dbReference type="ARBA" id="ARBA00022692"/>
    </source>
</evidence>
<gene>
    <name evidence="10" type="primary">Or4l1</name>
    <name evidence="10" type="ORF">TODMEX_R10317</name>
</gene>
<name>A0A851DRZ9_TODME</name>